<accession>A0A1Y1JBX3</accession>
<dbReference type="RefSeq" id="XP_028541454.1">
    <property type="nucleotide sequence ID" value="XM_028685653.1"/>
</dbReference>
<dbReference type="GeneID" id="39745557"/>
<evidence type="ECO:0000313" key="4">
    <source>
        <dbReference type="Proteomes" id="UP000195521"/>
    </source>
</evidence>
<protein>
    <submittedName>
        <fullName evidence="3">Uncharacterized protein</fullName>
    </submittedName>
</protein>
<dbReference type="OrthoDB" id="380091at2759"/>
<evidence type="ECO:0000313" key="3">
    <source>
        <dbReference type="EMBL" id="GAW78865.1"/>
    </source>
</evidence>
<keyword evidence="4" id="KW-1185">Reference proteome</keyword>
<sequence>MYPKKNFDKPDPTSPYARQYEESEEQRQAYGASANPTMINLTGNQDQRLNILNQLGISNRNVMQFLINMFIYVAAILVSLKAWDYMSYNKCDYYKDLLLRIVRYQSHMKDGKMM</sequence>
<dbReference type="AlphaFoldDB" id="A0A1Y1JBX3"/>
<evidence type="ECO:0000256" key="2">
    <source>
        <dbReference type="SAM" id="Phobius"/>
    </source>
</evidence>
<feature type="compositionally biased region" description="Basic and acidic residues" evidence="1">
    <location>
        <begin position="1"/>
        <end position="11"/>
    </location>
</feature>
<proteinExistence type="predicted"/>
<comment type="caution">
    <text evidence="3">The sequence shown here is derived from an EMBL/GenBank/DDBJ whole genome shotgun (WGS) entry which is preliminary data.</text>
</comment>
<feature type="region of interest" description="Disordered" evidence="1">
    <location>
        <begin position="1"/>
        <end position="29"/>
    </location>
</feature>
<dbReference type="OMA" id="YQSHMND"/>
<keyword evidence="2" id="KW-0472">Membrane</keyword>
<reference evidence="4" key="1">
    <citation type="submission" date="2017-04" db="EMBL/GenBank/DDBJ databases">
        <title>Plasmodium gonderi genome.</title>
        <authorList>
            <person name="Arisue N."/>
            <person name="Honma H."/>
            <person name="Kawai S."/>
            <person name="Tougan T."/>
            <person name="Tanabe K."/>
            <person name="Horii T."/>
        </authorList>
    </citation>
    <scope>NUCLEOTIDE SEQUENCE [LARGE SCALE GENOMIC DNA]</scope>
    <source>
        <strain evidence="4">ATCC 30045</strain>
    </source>
</reference>
<dbReference type="Proteomes" id="UP000195521">
    <property type="component" value="Unassembled WGS sequence"/>
</dbReference>
<dbReference type="EMBL" id="BDQF01000001">
    <property type="protein sequence ID" value="GAW78865.1"/>
    <property type="molecule type" value="Genomic_DNA"/>
</dbReference>
<keyword evidence="2" id="KW-1133">Transmembrane helix</keyword>
<feature type="transmembrane region" description="Helical" evidence="2">
    <location>
        <begin position="62"/>
        <end position="80"/>
    </location>
</feature>
<organism evidence="3 4">
    <name type="scientific">Plasmodium gonderi</name>
    <dbReference type="NCBI Taxonomy" id="77519"/>
    <lineage>
        <taxon>Eukaryota</taxon>
        <taxon>Sar</taxon>
        <taxon>Alveolata</taxon>
        <taxon>Apicomplexa</taxon>
        <taxon>Aconoidasida</taxon>
        <taxon>Haemosporida</taxon>
        <taxon>Plasmodiidae</taxon>
        <taxon>Plasmodium</taxon>
        <taxon>Plasmodium (Plasmodium)</taxon>
    </lineage>
</organism>
<name>A0A1Y1JBX3_PLAGO</name>
<keyword evidence="2" id="KW-0812">Transmembrane</keyword>
<evidence type="ECO:0000256" key="1">
    <source>
        <dbReference type="SAM" id="MobiDB-lite"/>
    </source>
</evidence>
<gene>
    <name evidence="3" type="ORF">PGO_010070</name>
</gene>